<feature type="region of interest" description="Disordered" evidence="2">
    <location>
        <begin position="1052"/>
        <end position="1072"/>
    </location>
</feature>
<dbReference type="InterPro" id="IPR013721">
    <property type="entry name" value="STAG"/>
</dbReference>
<comment type="caution">
    <text evidence="4">The sequence shown here is derived from an EMBL/GenBank/DDBJ whole genome shotgun (WGS) entry which is preliminary data.</text>
</comment>
<dbReference type="Pfam" id="PF08514">
    <property type="entry name" value="STAG"/>
    <property type="match status" value="1"/>
</dbReference>
<dbReference type="GO" id="GO:0005634">
    <property type="term" value="C:nucleus"/>
    <property type="evidence" value="ECO:0007669"/>
    <property type="project" value="TreeGrafter"/>
</dbReference>
<proteinExistence type="predicted"/>
<dbReference type="Proteomes" id="UP000286097">
    <property type="component" value="Unassembled WGS sequence"/>
</dbReference>
<feature type="compositionally biased region" description="Polar residues" evidence="2">
    <location>
        <begin position="1"/>
        <end position="10"/>
    </location>
</feature>
<dbReference type="Pfam" id="PF24571">
    <property type="entry name" value="HEAT_SCC3-SA"/>
    <property type="match status" value="1"/>
</dbReference>
<dbReference type="InterPro" id="IPR011989">
    <property type="entry name" value="ARM-like"/>
</dbReference>
<feature type="coiled-coil region" evidence="1">
    <location>
        <begin position="1176"/>
        <end position="1203"/>
    </location>
</feature>
<dbReference type="InterPro" id="IPR056396">
    <property type="entry name" value="HEAT_SCC3-SA"/>
</dbReference>
<evidence type="ECO:0000256" key="2">
    <source>
        <dbReference type="SAM" id="MobiDB-lite"/>
    </source>
</evidence>
<evidence type="ECO:0000256" key="1">
    <source>
        <dbReference type="SAM" id="Coils"/>
    </source>
</evidence>
<evidence type="ECO:0000259" key="3">
    <source>
        <dbReference type="PROSITE" id="PS51425"/>
    </source>
</evidence>
<feature type="compositionally biased region" description="Polar residues" evidence="2">
    <location>
        <begin position="1296"/>
        <end position="1308"/>
    </location>
</feature>
<dbReference type="Gene3D" id="1.25.10.10">
    <property type="entry name" value="Leucine-rich Repeat Variant"/>
    <property type="match status" value="1"/>
</dbReference>
<evidence type="ECO:0000313" key="4">
    <source>
        <dbReference type="EMBL" id="RQM16168.1"/>
    </source>
</evidence>
<evidence type="ECO:0000313" key="5">
    <source>
        <dbReference type="Proteomes" id="UP000286097"/>
    </source>
</evidence>
<organism evidence="4 5">
    <name type="scientific">Peronospora effusa</name>
    <dbReference type="NCBI Taxonomy" id="542832"/>
    <lineage>
        <taxon>Eukaryota</taxon>
        <taxon>Sar</taxon>
        <taxon>Stramenopiles</taxon>
        <taxon>Oomycota</taxon>
        <taxon>Peronosporomycetes</taxon>
        <taxon>Peronosporales</taxon>
        <taxon>Peronosporaceae</taxon>
        <taxon>Peronospora</taxon>
    </lineage>
</organism>
<dbReference type="GO" id="GO:0008278">
    <property type="term" value="C:cohesin complex"/>
    <property type="evidence" value="ECO:0007669"/>
    <property type="project" value="TreeGrafter"/>
</dbReference>
<dbReference type="InterPro" id="IPR039662">
    <property type="entry name" value="Cohesin_Scc3/SA"/>
</dbReference>
<dbReference type="GO" id="GO:0007062">
    <property type="term" value="P:sister chromatid cohesion"/>
    <property type="evidence" value="ECO:0007669"/>
    <property type="project" value="UniProtKB-ARBA"/>
</dbReference>
<protein>
    <recommendedName>
        <fullName evidence="3">SCD domain-containing protein</fullName>
    </recommendedName>
</protein>
<keyword evidence="1" id="KW-0175">Coiled coil</keyword>
<feature type="region of interest" description="Disordered" evidence="2">
    <location>
        <begin position="1"/>
        <end position="52"/>
    </location>
</feature>
<name>A0A3R7YZH8_9STRA</name>
<feature type="compositionally biased region" description="Polar residues" evidence="2">
    <location>
        <begin position="1321"/>
        <end position="1333"/>
    </location>
</feature>
<feature type="compositionally biased region" description="Acidic residues" evidence="2">
    <location>
        <begin position="1052"/>
        <end position="1064"/>
    </location>
</feature>
<dbReference type="InterPro" id="IPR016024">
    <property type="entry name" value="ARM-type_fold"/>
</dbReference>
<dbReference type="PROSITE" id="PS51425">
    <property type="entry name" value="SCD"/>
    <property type="match status" value="1"/>
</dbReference>
<feature type="compositionally biased region" description="Basic and acidic residues" evidence="2">
    <location>
        <begin position="1413"/>
        <end position="1451"/>
    </location>
</feature>
<dbReference type="PANTHER" id="PTHR11199">
    <property type="entry name" value="STROMAL ANTIGEN"/>
    <property type="match status" value="1"/>
</dbReference>
<feature type="domain" description="SCD" evidence="3">
    <location>
        <begin position="396"/>
        <end position="481"/>
    </location>
</feature>
<dbReference type="EMBL" id="QKXF01000127">
    <property type="protein sequence ID" value="RQM16168.1"/>
    <property type="molecule type" value="Genomic_DNA"/>
</dbReference>
<sequence>MIPHSETTAMSARRGSRLRRKPTPIYQVEDKRKSDDEMSVEEEEQDAVVSNEQSEESRYYICQCALESDGPLRISAAISFRFVFVYIISDEGRNGEDEEFTPSGVKVTRPKSAHRVAQTPRVKVRSTRRKRSPWSQTRSLRSDGEGTKTKRSAASGEPENAATLGSIDDQNDEEKSLFEAIKRGKVSLDDLVSKWRIRFEKNSEKATKEVLNLVLQTCGGAGQCVPESKPLDQLEMGDLVNHVLEDLENVNGEYLISSRGKSAKKFQRHFEGFWEAFVKECYESEILLTSDVAYNFIDWLTTLSSSELRPIRHTSTVAVLALSSALVRTAASISEQLTITKRQLNAETSSSSTTSTGTNKSPNVQKVAFLQSNEALYESRLQQVLKLVNLIFTGVVVHRYRDVMPEIRLVSIQCLGHWITTLPDHFLKDNFLKYLGWLLSDKAASVRHEVVEILCELYENDAFTERLELFNSRFLPRYLELCSDEDDAVVGESIHLLIAVDKHSLISSDIEISPVEKLVFDAERETIRKAAAEFVCLQYDAFGVAVSKTKNAQLKKEQLNTQAIALVEFAEEYIQNHGIPESAVETLVDAFWGLEDCLVLQNWRLMTDLLLVDKSAPDLSSKQQTILLRLLVASVTKLVGNDTNRGANPAAKRESEQLQEEITVTYCKDIPSLFLLYQADSDKLSLLLQLIPMLSLKSEVIGHHSSCIKELLEKLKHAFFLHSEEELLSSLSLSVAHLLQTEHVSLKREAEAITHELVQEVIDKIDRLMEADLKLYDTFATTGDDTLTMRSKRTRKTKGCPSTKEISNVEYAMRNALCRLKCLMRYLNVRRYIPPDLSYGVAEDNNTSAPNLQRFDRLVVAVGDLMCRRTKLVSKLEGFRHVDTIKHGLTIIYSDLLWLTSPIFKICVEEKKRDFSDNMSEVTETAVNPSIQVQIRQVCQSRSTLEEALISVLEMHLARTNKGADNEGKESETVTELQLMASMEEIEFKDEDVASYVREAQHFAFLVFCDARCLFVEKFQDATAPYNALDWTLPKVLILLTQIHFERVMDDAEEEQPELEDGMENNDHETTTKKEDAISDLEQKQQRKAELLVALGRVSLCNPSKKHQAAAILQYFTSSSEPCVDVVKAFGKQVKTDAPVRYLEIQMTALRQMFSSILVWKQEIEAAEAGNDDEKVIEAEDLMEKVESSKQELKELARRFSQSLGVGKVPASLRVPFFRFLREGVRYSLEQPTQFEFLETMRAYLSHLDSSGMAQLRDHFMDQLQSVRDVPDDNEDLDPRWRIVFDFQASITSASAANGRTPISTEVLNSPPLKRKRRSASSEPTPMQTTSIAEESEEENESACDVAAEKEGAAGDRSGLTMIADGKQVGHDLHSGQESSRRKRTIMADDDTDSTHSLQYPKRPHQRNAVASNDDKVSERSELGSQHHEESQSENDAPVRKEEEAETDTRKIERKRRRV</sequence>
<feature type="region of interest" description="Disordered" evidence="2">
    <location>
        <begin position="95"/>
        <end position="169"/>
    </location>
</feature>
<dbReference type="GO" id="GO:0003682">
    <property type="term" value="F:chromatin binding"/>
    <property type="evidence" value="ECO:0007669"/>
    <property type="project" value="TreeGrafter"/>
</dbReference>
<dbReference type="VEuPathDB" id="FungiDB:DD237_005335"/>
<feature type="region of interest" description="Disordered" evidence="2">
    <location>
        <begin position="1296"/>
        <end position="1459"/>
    </location>
</feature>
<reference evidence="4 5" key="1">
    <citation type="submission" date="2018-06" db="EMBL/GenBank/DDBJ databases">
        <title>Comparative genomics of downy mildews reveals potential adaptations to biotrophy.</title>
        <authorList>
            <person name="Fletcher K."/>
            <person name="Klosterman S.J."/>
            <person name="Derevnina L."/>
            <person name="Martin F."/>
            <person name="Koike S."/>
            <person name="Reyes Chin-Wo S."/>
            <person name="Mou B."/>
            <person name="Michelmore R."/>
        </authorList>
    </citation>
    <scope>NUCLEOTIDE SEQUENCE [LARGE SCALE GENOMIC DNA]</scope>
    <source>
        <strain evidence="4 5">R13</strain>
    </source>
</reference>
<dbReference type="InterPro" id="IPR020839">
    <property type="entry name" value="SCD"/>
</dbReference>
<dbReference type="Pfam" id="PF21581">
    <property type="entry name" value="SCD"/>
    <property type="match status" value="1"/>
</dbReference>
<gene>
    <name evidence="4" type="ORF">DD237_005335</name>
</gene>
<dbReference type="SUPFAM" id="SSF48371">
    <property type="entry name" value="ARM repeat"/>
    <property type="match status" value="1"/>
</dbReference>
<feature type="compositionally biased region" description="Basic residues" evidence="2">
    <location>
        <begin position="122"/>
        <end position="132"/>
    </location>
</feature>
<accession>A0A3R7YZH8</accession>
<dbReference type="PANTHER" id="PTHR11199:SF0">
    <property type="entry name" value="LD34181P-RELATED"/>
    <property type="match status" value="1"/>
</dbReference>
<feature type="compositionally biased region" description="Acidic residues" evidence="2">
    <location>
        <begin position="37"/>
        <end position="46"/>
    </location>
</feature>
<dbReference type="GO" id="GO:0000785">
    <property type="term" value="C:chromatin"/>
    <property type="evidence" value="ECO:0007669"/>
    <property type="project" value="TreeGrafter"/>
</dbReference>